<feature type="domain" description="CASTOR ACT" evidence="1">
    <location>
        <begin position="54"/>
        <end position="114"/>
    </location>
</feature>
<gene>
    <name evidence="2" type="ORF">SG0102_16540</name>
</gene>
<evidence type="ECO:0000313" key="2">
    <source>
        <dbReference type="EMBL" id="BBH26720.1"/>
    </source>
</evidence>
<dbReference type="InterPro" id="IPR045865">
    <property type="entry name" value="ACT-like_dom_sf"/>
</dbReference>
<protein>
    <recommendedName>
        <fullName evidence="1">CASTOR ACT domain-containing protein</fullName>
    </recommendedName>
</protein>
<evidence type="ECO:0000259" key="1">
    <source>
        <dbReference type="Pfam" id="PF13840"/>
    </source>
</evidence>
<dbReference type="EMBL" id="AP019309">
    <property type="protein sequence ID" value="BBH26720.1"/>
    <property type="molecule type" value="Genomic_DNA"/>
</dbReference>
<dbReference type="KEGG" id="ebm:SG0102_16540"/>
<dbReference type="Proteomes" id="UP000268059">
    <property type="component" value="Chromosome"/>
</dbReference>
<reference evidence="2 3" key="1">
    <citation type="submission" date="2018-11" db="EMBL/GenBank/DDBJ databases">
        <title>Novel Erysipelotrichaceae bacterium isolated from small intestine of a swine.</title>
        <authorList>
            <person name="Kim J.S."/>
            <person name="Choe H."/>
            <person name="Lee Y.R."/>
            <person name="Kim K.M."/>
            <person name="Park D.S."/>
        </authorList>
    </citation>
    <scope>NUCLEOTIDE SEQUENCE [LARGE SCALE GENOMIC DNA]</scope>
    <source>
        <strain evidence="2 3">SG0102</strain>
    </source>
</reference>
<dbReference type="Gene3D" id="3.30.2130.10">
    <property type="entry name" value="VC0802-like"/>
    <property type="match status" value="1"/>
</dbReference>
<dbReference type="InterPro" id="IPR027795">
    <property type="entry name" value="CASTOR_ACT_dom"/>
</dbReference>
<organism evidence="2 3">
    <name type="scientific">Intestinibaculum porci</name>
    <dbReference type="NCBI Taxonomy" id="2487118"/>
    <lineage>
        <taxon>Bacteria</taxon>
        <taxon>Bacillati</taxon>
        <taxon>Bacillota</taxon>
        <taxon>Erysipelotrichia</taxon>
        <taxon>Erysipelotrichales</taxon>
        <taxon>Erysipelotrichaceae</taxon>
        <taxon>Intestinibaculum</taxon>
    </lineage>
</organism>
<dbReference type="AlphaFoldDB" id="A0A3G9J6R8"/>
<dbReference type="InParanoid" id="A0A3G9J6R8"/>
<accession>A0A3G9J6R8</accession>
<name>A0A3G9J6R8_9FIRM</name>
<dbReference type="RefSeq" id="WP_277682469.1">
    <property type="nucleotide sequence ID" value="NZ_JAQYAJ010000007.1"/>
</dbReference>
<sequence>MNINLIPDLMSVSTIADPSEVDFSQPYTFLSVSKENMTLICPMDYTPEHTILREDGWKGFKFADTLYTCNAGALSTISSVLDEAGIPIIMTSDVNMDYIFLKEEHFTKALYTLEQNGCKITNEMGDTTA</sequence>
<dbReference type="Pfam" id="PF13840">
    <property type="entry name" value="ACT_7"/>
    <property type="match status" value="1"/>
</dbReference>
<keyword evidence="3" id="KW-1185">Reference proteome</keyword>
<evidence type="ECO:0000313" key="3">
    <source>
        <dbReference type="Proteomes" id="UP000268059"/>
    </source>
</evidence>
<dbReference type="SUPFAM" id="SSF55021">
    <property type="entry name" value="ACT-like"/>
    <property type="match status" value="1"/>
</dbReference>
<proteinExistence type="predicted"/>